<feature type="domain" description="DUF4781" evidence="2">
    <location>
        <begin position="3"/>
        <end position="75"/>
    </location>
</feature>
<evidence type="ECO:0000313" key="4">
    <source>
        <dbReference type="WBParaSite" id="PSU_v2.g20114.t1"/>
    </source>
</evidence>
<reference evidence="4" key="1">
    <citation type="submission" date="2022-11" db="UniProtKB">
        <authorList>
            <consortium name="WormBaseParasite"/>
        </authorList>
    </citation>
    <scope>IDENTIFICATION</scope>
</reference>
<keyword evidence="1" id="KW-0732">Signal</keyword>
<accession>A0A914YKQ5</accession>
<dbReference type="PANTHER" id="PTHR21115">
    <property type="entry name" value="GH06117P-RELATED"/>
    <property type="match status" value="1"/>
</dbReference>
<proteinExistence type="predicted"/>
<protein>
    <submittedName>
        <fullName evidence="4">DUF4781 domain-containing protein</fullName>
    </submittedName>
</protein>
<feature type="signal peptide" evidence="1">
    <location>
        <begin position="1"/>
        <end position="17"/>
    </location>
</feature>
<feature type="chain" id="PRO_5037182157" evidence="1">
    <location>
        <begin position="18"/>
        <end position="126"/>
    </location>
</feature>
<dbReference type="Pfam" id="PF16013">
    <property type="entry name" value="DUF4781"/>
    <property type="match status" value="1"/>
</dbReference>
<dbReference type="WBParaSite" id="PSU_v2.g20114.t1">
    <property type="protein sequence ID" value="PSU_v2.g20114.t1"/>
    <property type="gene ID" value="PSU_v2.g20114"/>
</dbReference>
<organism evidence="3 4">
    <name type="scientific">Panagrolaimus superbus</name>
    <dbReference type="NCBI Taxonomy" id="310955"/>
    <lineage>
        <taxon>Eukaryota</taxon>
        <taxon>Metazoa</taxon>
        <taxon>Ecdysozoa</taxon>
        <taxon>Nematoda</taxon>
        <taxon>Chromadorea</taxon>
        <taxon>Rhabditida</taxon>
        <taxon>Tylenchina</taxon>
        <taxon>Panagrolaimomorpha</taxon>
        <taxon>Panagrolaimoidea</taxon>
        <taxon>Panagrolaimidae</taxon>
        <taxon>Panagrolaimus</taxon>
    </lineage>
</organism>
<dbReference type="PANTHER" id="PTHR21115:SF0">
    <property type="entry name" value="GH06117P-RELATED"/>
    <property type="match status" value="1"/>
</dbReference>
<dbReference type="Proteomes" id="UP000887577">
    <property type="component" value="Unplaced"/>
</dbReference>
<dbReference type="InterPro" id="IPR031962">
    <property type="entry name" value="DUF4781"/>
</dbReference>
<keyword evidence="3" id="KW-1185">Reference proteome</keyword>
<sequence length="126" mass="13679">MILGVIGLFTPLAPVAAHALAASVVTTGIYGTARAGYKLRDRAKHGQSVNPFANRESFRNWVAIVGSTIAIQTHGLPFLQINRGKKIKKSILMNINTSSSGNTKTDEFIMGYVLSVIDKYQQDKNS</sequence>
<dbReference type="AlphaFoldDB" id="A0A914YKQ5"/>
<name>A0A914YKQ5_9BILA</name>
<evidence type="ECO:0000256" key="1">
    <source>
        <dbReference type="SAM" id="SignalP"/>
    </source>
</evidence>
<evidence type="ECO:0000259" key="2">
    <source>
        <dbReference type="Pfam" id="PF16013"/>
    </source>
</evidence>
<evidence type="ECO:0000313" key="3">
    <source>
        <dbReference type="Proteomes" id="UP000887577"/>
    </source>
</evidence>